<gene>
    <name evidence="2" type="ORF">GCM10009092_07160</name>
</gene>
<evidence type="ECO:0008006" key="4">
    <source>
        <dbReference type="Google" id="ProtNLM"/>
    </source>
</evidence>
<dbReference type="RefSeq" id="WP_343841848.1">
    <property type="nucleotide sequence ID" value="NZ_BAAAEI010000006.1"/>
</dbReference>
<evidence type="ECO:0000256" key="1">
    <source>
        <dbReference type="SAM" id="SignalP"/>
    </source>
</evidence>
<dbReference type="Proteomes" id="UP001501757">
    <property type="component" value="Unassembled WGS sequence"/>
</dbReference>
<feature type="chain" id="PRO_5046766894" description="DUF3466 family protein" evidence="1">
    <location>
        <begin position="24"/>
        <end position="559"/>
    </location>
</feature>
<accession>A0ABP3GGV9</accession>
<feature type="signal peptide" evidence="1">
    <location>
        <begin position="1"/>
        <end position="23"/>
    </location>
</feature>
<comment type="caution">
    <text evidence="2">The sequence shown here is derived from an EMBL/GenBank/DDBJ whole genome shotgun (WGS) entry which is preliminary data.</text>
</comment>
<dbReference type="Pfam" id="PF11949">
    <property type="entry name" value="DUF3466"/>
    <property type="match status" value="1"/>
</dbReference>
<keyword evidence="3" id="KW-1185">Reference proteome</keyword>
<protein>
    <recommendedName>
        <fullName evidence="4">DUF3466 family protein</fullName>
    </recommendedName>
</protein>
<organism evidence="2 3">
    <name type="scientific">Bowmanella denitrificans</name>
    <dbReference type="NCBI Taxonomy" id="366582"/>
    <lineage>
        <taxon>Bacteria</taxon>
        <taxon>Pseudomonadati</taxon>
        <taxon>Pseudomonadota</taxon>
        <taxon>Gammaproteobacteria</taxon>
        <taxon>Alteromonadales</taxon>
        <taxon>Alteromonadaceae</taxon>
        <taxon>Bowmanella</taxon>
    </lineage>
</organism>
<dbReference type="InterPro" id="IPR022562">
    <property type="entry name" value="DUF3466"/>
</dbReference>
<proteinExistence type="predicted"/>
<dbReference type="EMBL" id="BAAAEI010000006">
    <property type="protein sequence ID" value="GAA0345253.1"/>
    <property type="molecule type" value="Genomic_DNA"/>
</dbReference>
<sequence length="559" mass="60498">MNKNSLLPLSALSLAIFASGAFAASYQVVPLDATDKGQYTFASGISGDGDVLLTLDTPYSPLIDISLLDLDNNEALSNLLESPDDVKNGVISKKDLAVLFAYVNSQADSSPLVQRIARYVAYLSDNDGSEKLTGFDVTDSDLGDLTNSVTVSPGKVNTDGVVVGTSSAPYLKLAYTNESDDELTYLIRDFASRGFVRINGQTVALVPQEVTLGGYSEALGISDNLWVAGISSVDKPEGMDTAIANCDDDEKRPDVPVEYCYSNARSIGYMNKATLWKLDNQGNMLDSKTFDLPFTPAEDDTNFYPSRAVDVNNAGIAVGTSFDRYPQNNDATRGFAAVFADGKTTVFANNEDYTNQTLRNNSYLSWTAAINNHNQVVGQTLKLVNGFERTKFFVYDLDEQTLEYPDDFFPGSSSVARDINDAGLVVGDGEVETTIGSANRRRAAFLYDLNDKQFRNLNDLVACDSPYTLVQGNAINENGEIAATATYKRAKLDIVGEPLLDDAGNQIMEEAAVAVKLVPIPGGNIDDCSSDDDKIERQGASFGWWMLGLLGLGGLIRRR</sequence>
<evidence type="ECO:0000313" key="3">
    <source>
        <dbReference type="Proteomes" id="UP001501757"/>
    </source>
</evidence>
<evidence type="ECO:0000313" key="2">
    <source>
        <dbReference type="EMBL" id="GAA0345253.1"/>
    </source>
</evidence>
<keyword evidence="1" id="KW-0732">Signal</keyword>
<name>A0ABP3GGV9_9ALTE</name>
<reference evidence="3" key="1">
    <citation type="journal article" date="2019" name="Int. J. Syst. Evol. Microbiol.">
        <title>The Global Catalogue of Microorganisms (GCM) 10K type strain sequencing project: providing services to taxonomists for standard genome sequencing and annotation.</title>
        <authorList>
            <consortium name="The Broad Institute Genomics Platform"/>
            <consortium name="The Broad Institute Genome Sequencing Center for Infectious Disease"/>
            <person name="Wu L."/>
            <person name="Ma J."/>
        </authorList>
    </citation>
    <scope>NUCLEOTIDE SEQUENCE [LARGE SCALE GENOMIC DNA]</scope>
    <source>
        <strain evidence="3">JCM 13378</strain>
    </source>
</reference>